<comment type="subcellular location">
    <subcellularLocation>
        <location evidence="1">Cell membrane</location>
        <topology evidence="1">Multi-pass membrane protein</topology>
    </subcellularLocation>
</comment>
<organism evidence="3 4">
    <name type="scientific">Clostridium luticellarii</name>
    <dbReference type="NCBI Taxonomy" id="1691940"/>
    <lineage>
        <taxon>Bacteria</taxon>
        <taxon>Bacillati</taxon>
        <taxon>Bacillota</taxon>
        <taxon>Clostridia</taxon>
        <taxon>Eubacteriales</taxon>
        <taxon>Clostridiaceae</taxon>
        <taxon>Clostridium</taxon>
    </lineage>
</organism>
<proteinExistence type="inferred from homology"/>
<dbReference type="EMBL" id="PVXP01000003">
    <property type="protein sequence ID" value="PRR86580.1"/>
    <property type="molecule type" value="Genomic_DNA"/>
</dbReference>
<dbReference type="PIRSF" id="PIRSF018579">
    <property type="entry name" value="Sbp"/>
    <property type="match status" value="1"/>
</dbReference>
<dbReference type="InterPro" id="IPR009709">
    <property type="entry name" value="DUF1290"/>
</dbReference>
<dbReference type="OrthoDB" id="9812056at2"/>
<feature type="transmembrane region" description="Helical" evidence="2">
    <location>
        <begin position="56"/>
        <end position="74"/>
    </location>
</feature>
<comment type="caution">
    <text evidence="3">The sequence shown here is derived from an EMBL/GenBank/DDBJ whole genome shotgun (WGS) entry which is preliminary data.</text>
</comment>
<protein>
    <recommendedName>
        <fullName evidence="5">Small basic protein</fullName>
    </recommendedName>
</protein>
<keyword evidence="4" id="KW-1185">Reference proteome</keyword>
<keyword evidence="2" id="KW-1133">Transmembrane helix</keyword>
<evidence type="ECO:0008006" key="5">
    <source>
        <dbReference type="Google" id="ProtNLM"/>
    </source>
</evidence>
<keyword evidence="1" id="KW-1003">Cell membrane</keyword>
<feature type="transmembrane region" description="Helical" evidence="2">
    <location>
        <begin position="80"/>
        <end position="101"/>
    </location>
</feature>
<feature type="transmembrane region" description="Helical" evidence="2">
    <location>
        <begin position="28"/>
        <end position="44"/>
    </location>
</feature>
<evidence type="ECO:0000256" key="2">
    <source>
        <dbReference type="SAM" id="Phobius"/>
    </source>
</evidence>
<dbReference type="Proteomes" id="UP000237798">
    <property type="component" value="Unassembled WGS sequence"/>
</dbReference>
<evidence type="ECO:0000256" key="1">
    <source>
        <dbReference type="PIRNR" id="PIRNR018579"/>
    </source>
</evidence>
<sequence>MIAFIGLIFGIIIGVIWNVNIPDKFSPYMSVAILACLDSVFGAIRANLSKSFRTDIFISGFFGNAVLAAGLAYLGDKLGVPIYLAAVIVFGGRIFDNFAIIRRLLLEKNKLHLWGEKNEKQ</sequence>
<evidence type="ECO:0000313" key="3">
    <source>
        <dbReference type="EMBL" id="PRR86580.1"/>
    </source>
</evidence>
<name>A0A2T0BRS5_9CLOT</name>
<keyword evidence="1 2" id="KW-0812">Transmembrane</keyword>
<dbReference type="GO" id="GO:0005886">
    <property type="term" value="C:plasma membrane"/>
    <property type="evidence" value="ECO:0007669"/>
    <property type="project" value="UniProtKB-SubCell"/>
</dbReference>
<evidence type="ECO:0000313" key="4">
    <source>
        <dbReference type="Proteomes" id="UP000237798"/>
    </source>
</evidence>
<dbReference type="AlphaFoldDB" id="A0A2T0BRS5"/>
<dbReference type="Pfam" id="PF06947">
    <property type="entry name" value="DUF1290"/>
    <property type="match status" value="1"/>
</dbReference>
<gene>
    <name evidence="3" type="ORF">CLLU_03810</name>
</gene>
<dbReference type="RefSeq" id="WP_106007884.1">
    <property type="nucleotide sequence ID" value="NZ_JALCPJ010000001.1"/>
</dbReference>
<accession>A0A2T0BRS5</accession>
<keyword evidence="1 2" id="KW-0472">Membrane</keyword>
<reference evidence="3 4" key="1">
    <citation type="submission" date="2018-03" db="EMBL/GenBank/DDBJ databases">
        <title>Genome sequence of Clostridium luticellarii DSM 29923.</title>
        <authorList>
            <person name="Poehlein A."/>
            <person name="Daniel R."/>
        </authorList>
    </citation>
    <scope>NUCLEOTIDE SEQUENCE [LARGE SCALE GENOMIC DNA]</scope>
    <source>
        <strain evidence="3 4">DSM 29923</strain>
    </source>
</reference>
<comment type="similarity">
    <text evidence="1">Belongs to the sbp family.</text>
</comment>